<dbReference type="PANTHER" id="PTHR34824">
    <property type="entry name" value="HEAT-INDUCIBLE TRANSCRIPTION REPRESSOR HRCA"/>
    <property type="match status" value="1"/>
</dbReference>
<evidence type="ECO:0000259" key="8">
    <source>
        <dbReference type="Pfam" id="PF03444"/>
    </source>
</evidence>
<keyword evidence="4 5" id="KW-0804">Transcription</keyword>
<protein>
    <recommendedName>
        <fullName evidence="5">Heat-inducible transcription repressor HrcA</fullName>
    </recommendedName>
</protein>
<dbReference type="GO" id="GO:0045892">
    <property type="term" value="P:negative regulation of DNA-templated transcription"/>
    <property type="evidence" value="ECO:0007669"/>
    <property type="project" value="UniProtKB-UniRule"/>
</dbReference>
<dbReference type="Gene3D" id="3.30.390.60">
    <property type="entry name" value="Heat-inducible transcription repressor hrca homolog, domain 3"/>
    <property type="match status" value="1"/>
</dbReference>
<comment type="function">
    <text evidence="5">Negative regulator of class I heat shock genes (grpE-dnaK-dnaJ and groELS operons). Prevents heat-shock induction of these operons.</text>
</comment>
<dbReference type="NCBIfam" id="TIGR00331">
    <property type="entry name" value="hrcA"/>
    <property type="match status" value="1"/>
</dbReference>
<dbReference type="InterPro" id="IPR005104">
    <property type="entry name" value="WHTH_HrcA_DNA-bd"/>
</dbReference>
<evidence type="ECO:0000256" key="5">
    <source>
        <dbReference type="HAMAP-Rule" id="MF_00081"/>
    </source>
</evidence>
<dbReference type="InterPro" id="IPR036390">
    <property type="entry name" value="WH_DNA-bd_sf"/>
</dbReference>
<evidence type="ECO:0000256" key="4">
    <source>
        <dbReference type="ARBA" id="ARBA00023163"/>
    </source>
</evidence>
<dbReference type="Pfam" id="PF01628">
    <property type="entry name" value="HrcA"/>
    <property type="match status" value="1"/>
</dbReference>
<organism evidence="9 10">
    <name type="scientific">Zongyangia hominis</name>
    <dbReference type="NCBI Taxonomy" id="2763677"/>
    <lineage>
        <taxon>Bacteria</taxon>
        <taxon>Bacillati</taxon>
        <taxon>Bacillota</taxon>
        <taxon>Clostridia</taxon>
        <taxon>Eubacteriales</taxon>
        <taxon>Oscillospiraceae</taxon>
        <taxon>Zongyangia</taxon>
    </lineage>
</organism>
<dbReference type="InterPro" id="IPR002571">
    <property type="entry name" value="HrcA"/>
</dbReference>
<evidence type="ECO:0000313" key="10">
    <source>
        <dbReference type="Proteomes" id="UP000660861"/>
    </source>
</evidence>
<evidence type="ECO:0000256" key="3">
    <source>
        <dbReference type="ARBA" id="ARBA00023016"/>
    </source>
</evidence>
<dbReference type="EMBL" id="JACRTC010000003">
    <property type="protein sequence ID" value="MBC8570377.1"/>
    <property type="molecule type" value="Genomic_DNA"/>
</dbReference>
<dbReference type="InterPro" id="IPR036388">
    <property type="entry name" value="WH-like_DNA-bd_sf"/>
</dbReference>
<keyword evidence="3 5" id="KW-0346">Stress response</keyword>
<accession>A0A926IBN8</accession>
<feature type="domain" description="Heat-inducible transcription repressor HrcA C-terminal" evidence="7">
    <location>
        <begin position="98"/>
        <end position="314"/>
    </location>
</feature>
<dbReference type="Proteomes" id="UP000660861">
    <property type="component" value="Unassembled WGS sequence"/>
</dbReference>
<gene>
    <name evidence="5 9" type="primary">hrcA</name>
    <name evidence="9" type="ORF">H8709_05985</name>
</gene>
<dbReference type="InterPro" id="IPR029016">
    <property type="entry name" value="GAF-like_dom_sf"/>
</dbReference>
<comment type="caution">
    <text evidence="9">The sequence shown here is derived from an EMBL/GenBank/DDBJ whole genome shotgun (WGS) entry which is preliminary data.</text>
</comment>
<dbReference type="Pfam" id="PF03444">
    <property type="entry name" value="WHD_HrcA"/>
    <property type="match status" value="1"/>
</dbReference>
<dbReference type="AlphaFoldDB" id="A0A926IBN8"/>
<evidence type="ECO:0000259" key="7">
    <source>
        <dbReference type="Pfam" id="PF01628"/>
    </source>
</evidence>
<proteinExistence type="inferred from homology"/>
<reference evidence="9" key="1">
    <citation type="submission" date="2020-08" db="EMBL/GenBank/DDBJ databases">
        <title>Genome public.</title>
        <authorList>
            <person name="Liu C."/>
            <person name="Sun Q."/>
        </authorList>
    </citation>
    <scope>NUCLEOTIDE SEQUENCE</scope>
    <source>
        <strain evidence="9">NSJ-54</strain>
    </source>
</reference>
<sequence>MNILAAIIEVYTKTGEPVGSKLLASVLDYAISPATIRNEMAALFEMGYLEQPHTSAGRVPSHKGYRLYINSLMQTQPLTAAEKAEIDALFNIQHPDPDRLVEDAATALANLTGCVTVSSTLTPEDVCIRRIDIIPSGPRTLVVLVIATNGVVKSKVCRVDFAVTPQVLEFFRKFVNSRFHGKSLEEISKLYLQSVAVALGEYSRIFTPLLVCIFDLCRQIYSGRYYVEGETNLLTYREFMPVAHEILTFVNKRDEMLRLINEEMRDKNVSIGREAGKTALADSSVVIARYNVGHAKSGVIGIIGPVRMDYPKLIPHIQYFADTLGRILTEISQEDDSEQSVAPDGSAQESETT</sequence>
<dbReference type="GO" id="GO:0003677">
    <property type="term" value="F:DNA binding"/>
    <property type="evidence" value="ECO:0007669"/>
    <property type="project" value="InterPro"/>
</dbReference>
<keyword evidence="2 5" id="KW-0805">Transcription regulation</keyword>
<dbReference type="Gene3D" id="1.10.10.10">
    <property type="entry name" value="Winged helix-like DNA-binding domain superfamily/Winged helix DNA-binding domain"/>
    <property type="match status" value="1"/>
</dbReference>
<dbReference type="SUPFAM" id="SSF46785">
    <property type="entry name" value="Winged helix' DNA-binding domain"/>
    <property type="match status" value="1"/>
</dbReference>
<feature type="domain" description="Winged helix-turn-helix transcription repressor HrcA DNA-binding" evidence="8">
    <location>
        <begin position="2"/>
        <end position="66"/>
    </location>
</feature>
<keyword evidence="10" id="KW-1185">Reference proteome</keyword>
<keyword evidence="1 5" id="KW-0678">Repressor</keyword>
<dbReference type="InterPro" id="IPR021153">
    <property type="entry name" value="HrcA_C"/>
</dbReference>
<feature type="region of interest" description="Disordered" evidence="6">
    <location>
        <begin position="332"/>
        <end position="353"/>
    </location>
</feature>
<dbReference type="PIRSF" id="PIRSF005485">
    <property type="entry name" value="HrcA"/>
    <property type="match status" value="1"/>
</dbReference>
<evidence type="ECO:0000256" key="1">
    <source>
        <dbReference type="ARBA" id="ARBA00022491"/>
    </source>
</evidence>
<name>A0A926IBN8_9FIRM</name>
<dbReference type="InterPro" id="IPR023120">
    <property type="entry name" value="WHTH_transcript_rep_HrcA_IDD"/>
</dbReference>
<evidence type="ECO:0000256" key="6">
    <source>
        <dbReference type="SAM" id="MobiDB-lite"/>
    </source>
</evidence>
<dbReference type="SUPFAM" id="SSF55781">
    <property type="entry name" value="GAF domain-like"/>
    <property type="match status" value="1"/>
</dbReference>
<dbReference type="HAMAP" id="MF_00081">
    <property type="entry name" value="HrcA"/>
    <property type="match status" value="1"/>
</dbReference>
<evidence type="ECO:0000256" key="2">
    <source>
        <dbReference type="ARBA" id="ARBA00023015"/>
    </source>
</evidence>
<evidence type="ECO:0000313" key="9">
    <source>
        <dbReference type="EMBL" id="MBC8570377.1"/>
    </source>
</evidence>
<comment type="similarity">
    <text evidence="5">Belongs to the HrcA family.</text>
</comment>
<dbReference type="PANTHER" id="PTHR34824:SF1">
    <property type="entry name" value="HEAT-INDUCIBLE TRANSCRIPTION REPRESSOR HRCA"/>
    <property type="match status" value="1"/>
</dbReference>
<dbReference type="Gene3D" id="3.30.450.40">
    <property type="match status" value="1"/>
</dbReference>